<evidence type="ECO:0000256" key="2">
    <source>
        <dbReference type="ARBA" id="ARBA00023015"/>
    </source>
</evidence>
<keyword evidence="3" id="KW-0238">DNA-binding</keyword>
<accession>A0A0C2VRT4</accession>
<protein>
    <recommendedName>
        <fullName evidence="1">Catabolite control protein A</fullName>
    </recommendedName>
</protein>
<evidence type="ECO:0000256" key="3">
    <source>
        <dbReference type="ARBA" id="ARBA00023125"/>
    </source>
</evidence>
<dbReference type="InterPro" id="IPR000843">
    <property type="entry name" value="HTH_LacI"/>
</dbReference>
<dbReference type="CDD" id="cd01392">
    <property type="entry name" value="HTH_LacI"/>
    <property type="match status" value="1"/>
</dbReference>
<dbReference type="OrthoDB" id="9796186at2"/>
<dbReference type="FunFam" id="1.10.260.40:FF:000002">
    <property type="entry name" value="HTH-type transcriptional repressor PurR"/>
    <property type="match status" value="1"/>
</dbReference>
<dbReference type="PROSITE" id="PS00356">
    <property type="entry name" value="HTH_LACI_1"/>
    <property type="match status" value="1"/>
</dbReference>
<dbReference type="SUPFAM" id="SSF53822">
    <property type="entry name" value="Periplasmic binding protein-like I"/>
    <property type="match status" value="1"/>
</dbReference>
<sequence>MATIKDVARAANVSIATVSRVLNNKSGFSEDTRKAVEQAIEELGYVPNGVARGLISKRTNTIGLLVPALSSMLVSEMVSGIERTVHEQGSSLIVCHTESKGKKTMQYLQLLIAKQVDGIIFTSEVLLQEYYQMIERSGIPLVLLSTESLNLPVPSVKVNDRLASFHATEYMIRQGHKKIGMISGNRNDMIAGVPRVEGFRMALSSHQIPFEESMIVSHKGFSYIDGAKSFRTLMTDHPDITAVVAASDEMALGMISEGYKMGIQIPEQVSVIGYDNIQICNVSIPPLTTISQPVAKMGEVAAKMVLDMIHGDEKQESVVFPHEIIERQSVKKMN</sequence>
<dbReference type="Proteomes" id="UP000031950">
    <property type="component" value="Unassembled WGS sequence"/>
</dbReference>
<dbReference type="Gene3D" id="3.40.50.2300">
    <property type="match status" value="2"/>
</dbReference>
<dbReference type="GO" id="GO:0000976">
    <property type="term" value="F:transcription cis-regulatory region binding"/>
    <property type="evidence" value="ECO:0007669"/>
    <property type="project" value="TreeGrafter"/>
</dbReference>
<dbReference type="InterPro" id="IPR010982">
    <property type="entry name" value="Lambda_DNA-bd_dom_sf"/>
</dbReference>
<dbReference type="Pfam" id="PF00532">
    <property type="entry name" value="Peripla_BP_1"/>
    <property type="match status" value="1"/>
</dbReference>
<dbReference type="RefSeq" id="WP_041123336.1">
    <property type="nucleotide sequence ID" value="NZ_JXRQ01000025.1"/>
</dbReference>
<feature type="domain" description="HTH lacI-type" evidence="5">
    <location>
        <begin position="2"/>
        <end position="56"/>
    </location>
</feature>
<name>A0A0C2VRT4_9BACL</name>
<evidence type="ECO:0000313" key="6">
    <source>
        <dbReference type="EMBL" id="KIL46708.1"/>
    </source>
</evidence>
<evidence type="ECO:0000256" key="4">
    <source>
        <dbReference type="ARBA" id="ARBA00023163"/>
    </source>
</evidence>
<gene>
    <name evidence="6" type="ORF">KP77_28350</name>
</gene>
<dbReference type="PANTHER" id="PTHR30146:SF109">
    <property type="entry name" value="HTH-TYPE TRANSCRIPTIONAL REGULATOR GALS"/>
    <property type="match status" value="1"/>
</dbReference>
<organism evidence="6 7">
    <name type="scientific">Jeotgalibacillus alimentarius</name>
    <dbReference type="NCBI Taxonomy" id="135826"/>
    <lineage>
        <taxon>Bacteria</taxon>
        <taxon>Bacillati</taxon>
        <taxon>Bacillota</taxon>
        <taxon>Bacilli</taxon>
        <taxon>Bacillales</taxon>
        <taxon>Caryophanaceae</taxon>
        <taxon>Jeotgalibacillus</taxon>
    </lineage>
</organism>
<dbReference type="Gene3D" id="1.10.260.40">
    <property type="entry name" value="lambda repressor-like DNA-binding domains"/>
    <property type="match status" value="1"/>
</dbReference>
<dbReference type="PANTHER" id="PTHR30146">
    <property type="entry name" value="LACI-RELATED TRANSCRIPTIONAL REPRESSOR"/>
    <property type="match status" value="1"/>
</dbReference>
<dbReference type="CDD" id="cd19975">
    <property type="entry name" value="PBP1_CcpA-like"/>
    <property type="match status" value="1"/>
</dbReference>
<evidence type="ECO:0000256" key="1">
    <source>
        <dbReference type="ARBA" id="ARBA00019435"/>
    </source>
</evidence>
<reference evidence="6 7" key="1">
    <citation type="submission" date="2015-01" db="EMBL/GenBank/DDBJ databases">
        <title>Genome sequence of Jeotgalibacillus alimentarius.</title>
        <authorList>
            <person name="Goh K.M."/>
            <person name="Chan K.-G."/>
            <person name="Yaakop A.S."/>
            <person name="Ee R."/>
            <person name="Gan H.M."/>
            <person name="Chan C.S."/>
        </authorList>
    </citation>
    <scope>NUCLEOTIDE SEQUENCE [LARGE SCALE GENOMIC DNA]</scope>
    <source>
        <strain evidence="6 7">YKJ-13</strain>
    </source>
</reference>
<dbReference type="PROSITE" id="PS50932">
    <property type="entry name" value="HTH_LACI_2"/>
    <property type="match status" value="1"/>
</dbReference>
<dbReference type="SMART" id="SM00354">
    <property type="entry name" value="HTH_LACI"/>
    <property type="match status" value="1"/>
</dbReference>
<dbReference type="GO" id="GO:0003700">
    <property type="term" value="F:DNA-binding transcription factor activity"/>
    <property type="evidence" value="ECO:0007669"/>
    <property type="project" value="TreeGrafter"/>
</dbReference>
<dbReference type="PRINTS" id="PR00036">
    <property type="entry name" value="HTHLACI"/>
</dbReference>
<dbReference type="InterPro" id="IPR001761">
    <property type="entry name" value="Peripla_BP/Lac1_sug-bd_dom"/>
</dbReference>
<comment type="caution">
    <text evidence="6">The sequence shown here is derived from an EMBL/GenBank/DDBJ whole genome shotgun (WGS) entry which is preliminary data.</text>
</comment>
<dbReference type="InterPro" id="IPR028082">
    <property type="entry name" value="Peripla_BP_I"/>
</dbReference>
<dbReference type="STRING" id="135826.KP77_28350"/>
<dbReference type="EMBL" id="JXRQ01000025">
    <property type="protein sequence ID" value="KIL46708.1"/>
    <property type="molecule type" value="Genomic_DNA"/>
</dbReference>
<keyword evidence="7" id="KW-1185">Reference proteome</keyword>
<dbReference type="AlphaFoldDB" id="A0A0C2VRT4"/>
<evidence type="ECO:0000313" key="7">
    <source>
        <dbReference type="Proteomes" id="UP000031950"/>
    </source>
</evidence>
<keyword evidence="4" id="KW-0804">Transcription</keyword>
<dbReference type="SUPFAM" id="SSF47413">
    <property type="entry name" value="lambda repressor-like DNA-binding domains"/>
    <property type="match status" value="1"/>
</dbReference>
<dbReference type="Pfam" id="PF00356">
    <property type="entry name" value="LacI"/>
    <property type="match status" value="1"/>
</dbReference>
<evidence type="ECO:0000259" key="5">
    <source>
        <dbReference type="PROSITE" id="PS50932"/>
    </source>
</evidence>
<dbReference type="PATRIC" id="fig|135826.4.peg.2819"/>
<proteinExistence type="predicted"/>
<keyword evidence="2" id="KW-0805">Transcription regulation</keyword>